<feature type="domain" description="CheW-like" evidence="4">
    <location>
        <begin position="17"/>
        <end position="157"/>
    </location>
</feature>
<dbReference type="EMBL" id="CP036278">
    <property type="protein sequence ID" value="QDU57662.1"/>
    <property type="molecule type" value="Genomic_DNA"/>
</dbReference>
<evidence type="ECO:0000256" key="1">
    <source>
        <dbReference type="ARBA" id="ARBA00004496"/>
    </source>
</evidence>
<dbReference type="Proteomes" id="UP000315750">
    <property type="component" value="Chromosome"/>
</dbReference>
<keyword evidence="6" id="KW-1185">Reference proteome</keyword>
<dbReference type="SUPFAM" id="SSF50341">
    <property type="entry name" value="CheW-like"/>
    <property type="match status" value="1"/>
</dbReference>
<evidence type="ECO:0000259" key="4">
    <source>
        <dbReference type="PROSITE" id="PS50851"/>
    </source>
</evidence>
<dbReference type="KEGG" id="amuc:Pan181_38820"/>
<dbReference type="Gene3D" id="2.30.30.40">
    <property type="entry name" value="SH3 Domains"/>
    <property type="match status" value="1"/>
</dbReference>
<dbReference type="AlphaFoldDB" id="A0A518ASG0"/>
<dbReference type="PANTHER" id="PTHR22617">
    <property type="entry name" value="CHEMOTAXIS SENSOR HISTIDINE KINASE-RELATED"/>
    <property type="match status" value="1"/>
</dbReference>
<dbReference type="PANTHER" id="PTHR22617:SF45">
    <property type="entry name" value="CHEMOTAXIS PROTEIN CHEW"/>
    <property type="match status" value="1"/>
</dbReference>
<name>A0A518ASG0_9BACT</name>
<evidence type="ECO:0000313" key="5">
    <source>
        <dbReference type="EMBL" id="QDU57662.1"/>
    </source>
</evidence>
<gene>
    <name evidence="5" type="primary">cheW_1</name>
    <name evidence="5" type="ORF">Pan181_38820</name>
</gene>
<evidence type="ECO:0000256" key="2">
    <source>
        <dbReference type="ARBA" id="ARBA00021483"/>
    </source>
</evidence>
<dbReference type="GO" id="GO:0007165">
    <property type="term" value="P:signal transduction"/>
    <property type="evidence" value="ECO:0007669"/>
    <property type="project" value="InterPro"/>
</dbReference>
<dbReference type="CDD" id="cd00732">
    <property type="entry name" value="CheW"/>
    <property type="match status" value="1"/>
</dbReference>
<evidence type="ECO:0000256" key="3">
    <source>
        <dbReference type="ARBA" id="ARBA00022490"/>
    </source>
</evidence>
<dbReference type="PROSITE" id="PS50851">
    <property type="entry name" value="CHEW"/>
    <property type="match status" value="1"/>
</dbReference>
<proteinExistence type="predicted"/>
<dbReference type="Gene3D" id="2.40.50.180">
    <property type="entry name" value="CheA-289, Domain 4"/>
    <property type="match status" value="1"/>
</dbReference>
<keyword evidence="3" id="KW-0963">Cytoplasm</keyword>
<organism evidence="5 6">
    <name type="scientific">Aeoliella mucimassa</name>
    <dbReference type="NCBI Taxonomy" id="2527972"/>
    <lineage>
        <taxon>Bacteria</taxon>
        <taxon>Pseudomonadati</taxon>
        <taxon>Planctomycetota</taxon>
        <taxon>Planctomycetia</taxon>
        <taxon>Pirellulales</taxon>
        <taxon>Lacipirellulaceae</taxon>
        <taxon>Aeoliella</taxon>
    </lineage>
</organism>
<dbReference type="InterPro" id="IPR036061">
    <property type="entry name" value="CheW-like_dom_sf"/>
</dbReference>
<accession>A0A518ASG0</accession>
<comment type="subcellular location">
    <subcellularLocation>
        <location evidence="1">Cytoplasm</location>
    </subcellularLocation>
</comment>
<sequence length="164" mass="18072">MSEEYQPIEGLGRTDDSTQYLTFTLQEEQYGIEILWVQEIKGHTKVTPIPNAPHYLCGVVNLRGTVVPVIDLRARFSMPEKPYDQFTCIIVVNVNGRVGGLVVDTVSDVLNIATDSIAAPPDLASTKEQSCITGLGKMDDRIVLLLDAERVFEKQDFDCAVVAA</sequence>
<reference evidence="5 6" key="1">
    <citation type="submission" date="2019-02" db="EMBL/GenBank/DDBJ databases">
        <title>Deep-cultivation of Planctomycetes and their phenomic and genomic characterization uncovers novel biology.</title>
        <authorList>
            <person name="Wiegand S."/>
            <person name="Jogler M."/>
            <person name="Boedeker C."/>
            <person name="Pinto D."/>
            <person name="Vollmers J."/>
            <person name="Rivas-Marin E."/>
            <person name="Kohn T."/>
            <person name="Peeters S.H."/>
            <person name="Heuer A."/>
            <person name="Rast P."/>
            <person name="Oberbeckmann S."/>
            <person name="Bunk B."/>
            <person name="Jeske O."/>
            <person name="Meyerdierks A."/>
            <person name="Storesund J.E."/>
            <person name="Kallscheuer N."/>
            <person name="Luecker S."/>
            <person name="Lage O.M."/>
            <person name="Pohl T."/>
            <person name="Merkel B.J."/>
            <person name="Hornburger P."/>
            <person name="Mueller R.-W."/>
            <person name="Bruemmer F."/>
            <person name="Labrenz M."/>
            <person name="Spormann A.M."/>
            <person name="Op den Camp H."/>
            <person name="Overmann J."/>
            <person name="Amann R."/>
            <person name="Jetten M.S.M."/>
            <person name="Mascher T."/>
            <person name="Medema M.H."/>
            <person name="Devos D.P."/>
            <person name="Kaster A.-K."/>
            <person name="Ovreas L."/>
            <person name="Rohde M."/>
            <person name="Galperin M.Y."/>
            <person name="Jogler C."/>
        </authorList>
    </citation>
    <scope>NUCLEOTIDE SEQUENCE [LARGE SCALE GENOMIC DNA]</scope>
    <source>
        <strain evidence="5 6">Pan181</strain>
    </source>
</reference>
<dbReference type="InterPro" id="IPR002545">
    <property type="entry name" value="CheW-lke_dom"/>
</dbReference>
<protein>
    <recommendedName>
        <fullName evidence="2">Chemotaxis protein CheW</fullName>
    </recommendedName>
</protein>
<dbReference type="GO" id="GO:0006935">
    <property type="term" value="P:chemotaxis"/>
    <property type="evidence" value="ECO:0007669"/>
    <property type="project" value="InterPro"/>
</dbReference>
<evidence type="ECO:0000313" key="6">
    <source>
        <dbReference type="Proteomes" id="UP000315750"/>
    </source>
</evidence>
<dbReference type="SMART" id="SM00260">
    <property type="entry name" value="CheW"/>
    <property type="match status" value="1"/>
</dbReference>
<dbReference type="InterPro" id="IPR039315">
    <property type="entry name" value="CheW"/>
</dbReference>
<dbReference type="GO" id="GO:0005829">
    <property type="term" value="C:cytosol"/>
    <property type="evidence" value="ECO:0007669"/>
    <property type="project" value="TreeGrafter"/>
</dbReference>
<dbReference type="Pfam" id="PF01584">
    <property type="entry name" value="CheW"/>
    <property type="match status" value="1"/>
</dbReference>